<evidence type="ECO:0000256" key="2">
    <source>
        <dbReference type="SAM" id="SignalP"/>
    </source>
</evidence>
<accession>A0A368JMU9</accession>
<keyword evidence="4" id="KW-1185">Reference proteome</keyword>
<feature type="compositionally biased region" description="Basic and acidic residues" evidence="1">
    <location>
        <begin position="1557"/>
        <end position="1566"/>
    </location>
</feature>
<proteinExistence type="predicted"/>
<evidence type="ECO:0000313" key="3">
    <source>
        <dbReference type="EMBL" id="RCR67984.1"/>
    </source>
</evidence>
<feature type="signal peptide" evidence="2">
    <location>
        <begin position="1"/>
        <end position="20"/>
    </location>
</feature>
<organism evidence="3 4">
    <name type="scientific">Larkinella punicea</name>
    <dbReference type="NCBI Taxonomy" id="2315727"/>
    <lineage>
        <taxon>Bacteria</taxon>
        <taxon>Pseudomonadati</taxon>
        <taxon>Bacteroidota</taxon>
        <taxon>Cytophagia</taxon>
        <taxon>Cytophagales</taxon>
        <taxon>Spirosomataceae</taxon>
        <taxon>Larkinella</taxon>
    </lineage>
</organism>
<evidence type="ECO:0000256" key="1">
    <source>
        <dbReference type="SAM" id="MobiDB-lite"/>
    </source>
</evidence>
<keyword evidence="2" id="KW-0732">Signal</keyword>
<gene>
    <name evidence="3" type="ORF">DUE52_19485</name>
</gene>
<feature type="compositionally biased region" description="Low complexity" evidence="1">
    <location>
        <begin position="173"/>
        <end position="182"/>
    </location>
</feature>
<dbReference type="OrthoDB" id="1465441at2"/>
<feature type="compositionally biased region" description="Basic and acidic residues" evidence="1">
    <location>
        <begin position="1577"/>
        <end position="1597"/>
    </location>
</feature>
<dbReference type="Proteomes" id="UP000253383">
    <property type="component" value="Unassembled WGS sequence"/>
</dbReference>
<feature type="region of interest" description="Disordered" evidence="1">
    <location>
        <begin position="173"/>
        <end position="200"/>
    </location>
</feature>
<reference evidence="3 4" key="1">
    <citation type="submission" date="2018-07" db="EMBL/GenBank/DDBJ databases">
        <title>Genome analysis of Larkinella rosea.</title>
        <authorList>
            <person name="Zhou Z."/>
            <person name="Wang G."/>
        </authorList>
    </citation>
    <scope>NUCLEOTIDE SEQUENCE [LARGE SCALE GENOMIC DNA]</scope>
    <source>
        <strain evidence="4">zzj9</strain>
    </source>
</reference>
<evidence type="ECO:0008006" key="5">
    <source>
        <dbReference type="Google" id="ProtNLM"/>
    </source>
</evidence>
<sequence>MRQVYSILAIFLLLATAATAQTFKLSDNPEQFLPDLQKLMNAGGAYSQKVEKNLETLFTENRLSAPQKERVMALSRKMNTKRYQAAQQFAPFYEALYQLIVTQQVSPAEVDNYLTIAEKSFEKYDAKSLTKVLETVRLFAEKRFLYINNYNKLYANGGTFTLRLADPNGNASTSAADTIASSKKPQPTKPNDSDGWDLPLDSTGKASPLMSWSERKPIPVLNGPVLEIKGADLIVTTANDSVVLKKTDGALLLKDGVWVGKGGMFSWESAGQPETFVTLADYSFMVSNPKITADDVTLTYKPLAKPIKGTFEFDSKKRVARQGPTYPRFMSWSNDVVLNNLGNGITYKGGIALAGTKLYGSAANGQSSLLQVSYKGKPAFKASSRRFEFADSIISSPLVSFTGYIDAVDTLYHPGVAFRYDRETGIARLSKAEKSGYSDTYFSDSYHKFYIQPEIVRWDLPRQKVDFYQLGAKKEVPVRFESFDFFYPERYAGMSADFGFHPLQLAANYVTVKKTQTFFADDLATYSKISPPVMRNVLNRMVALGYIDMDPKSEEMRLSRKGVLYVLANARRKDYDNFLIRSTYPSNDSTTNATINLNDKYLTIRGVERFSISDSLKITAVPTDKTLRIGKNRAFTLTGQLKSGNMRYTGKELGFNYDQFSMNMTKIDSITFTPQGKNQEIGGDIQYEKPGTVFLADKGNKSGRQKDKKTTQRLLMPEGMTVYFNQPNRGNLIYNKNVYFKVPAVDNDSLGKGDIAFDGTFFSDGIFPPIKTTLKSMPDNSLGFEHAAPAAGYPLYGGKGNLKFTGKLVMDRKGLRAEGVISHLNASLPAKDILMTPDSVLASGESGQIKEGLVGKAYFPAVNLKNYVMKWFPKADSMKISTKADHFSFYNGTTNLQGDLLVRSAGLFGKGTVKRADSEAQSENIKFNKEGFTAGNAQFRVVADKQGTATKSMLLGTKVDLDFNQVKGVVTIATNNATTSFSDTLLSSLEFPNAAYKTSISKAQWNIAAKTITMKAAKTSTFTATAEEQEGLTFNATSAVYDVEKATLNISGVPYVTSADARIYPEKGLITIKRNGEMLPLKNARLELDTTSLFHKLKGGNIQVQSRTRFSGEAVYQFAAAKGDTASIKMGSFELKEAAPVALASNTRSVGRKGKNGNELAKTYYTVARADVDERDNVTLAPKVAFKGSITMMAPEQDLKLEGAIKIALKKRANLVSDWIPMKEKIGETFSIKVDQTLKNDGNQPLTAGLHFRGGGTAGLYPTFLSMKESDKDDDLYRATGVMTYDEKDKVFRIVKKDAAGLEDVEGAFTFNDATGVMNFQGPVNVMNTGMTGSVPNNFVFAAGTGRAQVDSSTLRLNALVGFALPIPQPVNAAIAEKMVKANLDEKNDEPADDDLDRLTAKLAAIIGQKATDVYRTKAQNQHVSITQAAPKFVASLVLSNVNLRWSDKYNALYSTGPIGVSNIDNVDINAEMEGFVEIRKSDGGDEATIYLEASPDVWYYWDYKSSGGATAQLALLTSDQELNDRIMAGGKAGSKAISIIAADVFEKTQFTDRYMDQYKTKEKPKPQPKAAAGAKEAPKKVVEKKKEKADEKKEGF</sequence>
<feature type="chain" id="PRO_5016960353" description="Translocation/assembly module TamB" evidence="2">
    <location>
        <begin position="21"/>
        <end position="1597"/>
    </location>
</feature>
<evidence type="ECO:0000313" key="4">
    <source>
        <dbReference type="Proteomes" id="UP000253383"/>
    </source>
</evidence>
<protein>
    <recommendedName>
        <fullName evidence="5">Translocation/assembly module TamB</fullName>
    </recommendedName>
</protein>
<feature type="region of interest" description="Disordered" evidence="1">
    <location>
        <begin position="1557"/>
        <end position="1597"/>
    </location>
</feature>
<name>A0A368JMU9_9BACT</name>
<comment type="caution">
    <text evidence="3">The sequence shown here is derived from an EMBL/GenBank/DDBJ whole genome shotgun (WGS) entry which is preliminary data.</text>
</comment>
<dbReference type="EMBL" id="QOWE01000016">
    <property type="protein sequence ID" value="RCR67984.1"/>
    <property type="molecule type" value="Genomic_DNA"/>
</dbReference>